<dbReference type="AlphaFoldDB" id="A0AAF3JAB7"/>
<dbReference type="Proteomes" id="UP000887575">
    <property type="component" value="Unassembled WGS sequence"/>
</dbReference>
<accession>A0AAF3JAB7</accession>
<reference evidence="2" key="1">
    <citation type="submission" date="2024-02" db="UniProtKB">
        <authorList>
            <consortium name="WormBaseParasite"/>
        </authorList>
    </citation>
    <scope>IDENTIFICATION</scope>
</reference>
<dbReference type="SUPFAM" id="SSF56112">
    <property type="entry name" value="Protein kinase-like (PK-like)"/>
    <property type="match status" value="1"/>
</dbReference>
<dbReference type="WBParaSite" id="MBELARI_LOCUS6251">
    <property type="protein sequence ID" value="MBELARI_LOCUS6251"/>
    <property type="gene ID" value="MBELARI_LOCUS6251"/>
</dbReference>
<sequence length="83" mass="9298">MTTSWVTSSQKLSHLTPPTCPDDVKDVVNRCARFDPNLRPQAIEALVLFKKNQPSHQDLMVNGSGYRLISFQQVVNEPSAKSQ</sequence>
<evidence type="ECO:0000313" key="2">
    <source>
        <dbReference type="WBParaSite" id="MBELARI_LOCUS6251"/>
    </source>
</evidence>
<dbReference type="InterPro" id="IPR011009">
    <property type="entry name" value="Kinase-like_dom_sf"/>
</dbReference>
<keyword evidence="1" id="KW-1185">Reference proteome</keyword>
<dbReference type="Gene3D" id="1.10.510.10">
    <property type="entry name" value="Transferase(Phosphotransferase) domain 1"/>
    <property type="match status" value="1"/>
</dbReference>
<proteinExistence type="predicted"/>
<evidence type="ECO:0000313" key="1">
    <source>
        <dbReference type="Proteomes" id="UP000887575"/>
    </source>
</evidence>
<name>A0AAF3JAB7_9BILA</name>
<protein>
    <submittedName>
        <fullName evidence="2">Uncharacterized protein</fullName>
    </submittedName>
</protein>
<organism evidence="1 2">
    <name type="scientific">Mesorhabditis belari</name>
    <dbReference type="NCBI Taxonomy" id="2138241"/>
    <lineage>
        <taxon>Eukaryota</taxon>
        <taxon>Metazoa</taxon>
        <taxon>Ecdysozoa</taxon>
        <taxon>Nematoda</taxon>
        <taxon>Chromadorea</taxon>
        <taxon>Rhabditida</taxon>
        <taxon>Rhabditina</taxon>
        <taxon>Rhabditomorpha</taxon>
        <taxon>Rhabditoidea</taxon>
        <taxon>Rhabditidae</taxon>
        <taxon>Mesorhabditinae</taxon>
        <taxon>Mesorhabditis</taxon>
    </lineage>
</organism>